<dbReference type="Proteomes" id="UP000094313">
    <property type="component" value="Chromosome"/>
</dbReference>
<sequence length="138" mass="15544">MMTSKIKLLVIDDDDINIFIIKKIVEKTGYNVEMISKTNGQIAIDYLAGVVSSAEQLPQLILIDINMPVLNGWEFLEAYEKLGIAQSVDMYMLSSSVYENDIEKAKTYSTVKGFISKPLSIERLTELLKLVERQSSGF</sequence>
<proteinExistence type="predicted"/>
<keyword evidence="4" id="KW-1185">Reference proteome</keyword>
<protein>
    <submittedName>
        <fullName evidence="3">Response regulator</fullName>
    </submittedName>
</protein>
<dbReference type="EMBL" id="CP017141">
    <property type="protein sequence ID" value="AOM77080.1"/>
    <property type="molecule type" value="Genomic_DNA"/>
</dbReference>
<reference evidence="3 4" key="1">
    <citation type="submission" date="2016-08" db="EMBL/GenBank/DDBJ databases">
        <authorList>
            <person name="Seilhamer J.J."/>
        </authorList>
    </citation>
    <scope>NUCLEOTIDE SEQUENCE [LARGE SCALE GENOMIC DNA]</scope>
    <source>
        <strain evidence="3 4">DX4</strain>
    </source>
</reference>
<dbReference type="OrthoDB" id="1121174at2"/>
<evidence type="ECO:0000313" key="3">
    <source>
        <dbReference type="EMBL" id="AOM77080.1"/>
    </source>
</evidence>
<evidence type="ECO:0000313" key="4">
    <source>
        <dbReference type="Proteomes" id="UP000094313"/>
    </source>
</evidence>
<keyword evidence="1" id="KW-0597">Phosphoprotein</keyword>
<dbReference type="GO" id="GO:0000160">
    <property type="term" value="P:phosphorelay signal transduction system"/>
    <property type="evidence" value="ECO:0007669"/>
    <property type="project" value="InterPro"/>
</dbReference>
<feature type="domain" description="Response regulatory" evidence="2">
    <location>
        <begin position="7"/>
        <end position="132"/>
    </location>
</feature>
<dbReference type="Pfam" id="PF00072">
    <property type="entry name" value="Response_reg"/>
    <property type="match status" value="1"/>
</dbReference>
<name>A0A1D7QEK5_9SPHI</name>
<gene>
    <name evidence="3" type="ORF">BFS30_07825</name>
</gene>
<dbReference type="InterPro" id="IPR052893">
    <property type="entry name" value="TCS_response_regulator"/>
</dbReference>
<dbReference type="AlphaFoldDB" id="A0A1D7QEK5"/>
<dbReference type="RefSeq" id="WP_069378773.1">
    <property type="nucleotide sequence ID" value="NZ_CP017141.1"/>
</dbReference>
<dbReference type="PANTHER" id="PTHR44520">
    <property type="entry name" value="RESPONSE REGULATOR RCP1-RELATED"/>
    <property type="match status" value="1"/>
</dbReference>
<dbReference type="PANTHER" id="PTHR44520:SF2">
    <property type="entry name" value="RESPONSE REGULATOR RCP1"/>
    <property type="match status" value="1"/>
</dbReference>
<evidence type="ECO:0000256" key="1">
    <source>
        <dbReference type="PROSITE-ProRule" id="PRU00169"/>
    </source>
</evidence>
<dbReference type="InterPro" id="IPR011006">
    <property type="entry name" value="CheY-like_superfamily"/>
</dbReference>
<dbReference type="Gene3D" id="3.40.50.2300">
    <property type="match status" value="1"/>
</dbReference>
<dbReference type="InterPro" id="IPR001789">
    <property type="entry name" value="Sig_transdc_resp-reg_receiver"/>
</dbReference>
<accession>A0A1D7QEK5</accession>
<dbReference type="SUPFAM" id="SSF52172">
    <property type="entry name" value="CheY-like"/>
    <property type="match status" value="1"/>
</dbReference>
<dbReference type="SMART" id="SM00448">
    <property type="entry name" value="REC"/>
    <property type="match status" value="1"/>
</dbReference>
<feature type="modified residue" description="4-aspartylphosphate" evidence="1">
    <location>
        <position position="64"/>
    </location>
</feature>
<dbReference type="PROSITE" id="PS50110">
    <property type="entry name" value="RESPONSE_REGULATORY"/>
    <property type="match status" value="1"/>
</dbReference>
<organism evidence="3 4">
    <name type="scientific">Pedobacter steynii</name>
    <dbReference type="NCBI Taxonomy" id="430522"/>
    <lineage>
        <taxon>Bacteria</taxon>
        <taxon>Pseudomonadati</taxon>
        <taxon>Bacteroidota</taxon>
        <taxon>Sphingobacteriia</taxon>
        <taxon>Sphingobacteriales</taxon>
        <taxon>Sphingobacteriaceae</taxon>
        <taxon>Pedobacter</taxon>
    </lineage>
</organism>
<evidence type="ECO:0000259" key="2">
    <source>
        <dbReference type="PROSITE" id="PS50110"/>
    </source>
</evidence>
<dbReference type="KEGG" id="psty:BFS30_07825"/>